<dbReference type="AlphaFoldDB" id="A0AAE0MK00"/>
<evidence type="ECO:0000313" key="4">
    <source>
        <dbReference type="Proteomes" id="UP001286456"/>
    </source>
</evidence>
<dbReference type="Proteomes" id="UP001286456">
    <property type="component" value="Unassembled WGS sequence"/>
</dbReference>
<sequence>MAKSARASSNKVNNQKLKKNVFGPVETARLARLSAKVAEIAALPKAPRPVAKAEKVADEDTVKDASAENAETMEVDTEESQIASKKRKAPRAKKSSIVFAKFGEKKISKKRK</sequence>
<comment type="caution">
    <text evidence="3">The sequence shown here is derived from an EMBL/GenBank/DDBJ whole genome shotgun (WGS) entry which is preliminary data.</text>
</comment>
<feature type="compositionally biased region" description="Basic and acidic residues" evidence="1">
    <location>
        <begin position="51"/>
        <end position="66"/>
    </location>
</feature>
<feature type="region of interest" description="Disordered" evidence="1">
    <location>
        <begin position="47"/>
        <end position="95"/>
    </location>
</feature>
<feature type="domain" description="DUF2423" evidence="2">
    <location>
        <begin position="1"/>
        <end position="42"/>
    </location>
</feature>
<dbReference type="Pfam" id="PF10338">
    <property type="entry name" value="YBL028C_N"/>
    <property type="match status" value="1"/>
</dbReference>
<keyword evidence="4" id="KW-1185">Reference proteome</keyword>
<name>A0AAE0MK00_9PEZI</name>
<evidence type="ECO:0000313" key="3">
    <source>
        <dbReference type="EMBL" id="KAK3333889.1"/>
    </source>
</evidence>
<organism evidence="3 4">
    <name type="scientific">Cercophora scortea</name>
    <dbReference type="NCBI Taxonomy" id="314031"/>
    <lineage>
        <taxon>Eukaryota</taxon>
        <taxon>Fungi</taxon>
        <taxon>Dikarya</taxon>
        <taxon>Ascomycota</taxon>
        <taxon>Pezizomycotina</taxon>
        <taxon>Sordariomycetes</taxon>
        <taxon>Sordariomycetidae</taxon>
        <taxon>Sordariales</taxon>
        <taxon>Lasiosphaeriaceae</taxon>
        <taxon>Cercophora</taxon>
    </lineage>
</organism>
<dbReference type="PANTHER" id="PTHR28219">
    <property type="entry name" value="UPF0642 PROTEIN YBL028C"/>
    <property type="match status" value="1"/>
</dbReference>
<accession>A0AAE0MK00</accession>
<evidence type="ECO:0000259" key="2">
    <source>
        <dbReference type="Pfam" id="PF10338"/>
    </source>
</evidence>
<reference evidence="3" key="1">
    <citation type="journal article" date="2023" name="Mol. Phylogenet. Evol.">
        <title>Genome-scale phylogeny and comparative genomics of the fungal order Sordariales.</title>
        <authorList>
            <person name="Hensen N."/>
            <person name="Bonometti L."/>
            <person name="Westerberg I."/>
            <person name="Brannstrom I.O."/>
            <person name="Guillou S."/>
            <person name="Cros-Aarteil S."/>
            <person name="Calhoun S."/>
            <person name="Haridas S."/>
            <person name="Kuo A."/>
            <person name="Mondo S."/>
            <person name="Pangilinan J."/>
            <person name="Riley R."/>
            <person name="LaButti K."/>
            <person name="Andreopoulos B."/>
            <person name="Lipzen A."/>
            <person name="Chen C."/>
            <person name="Yan M."/>
            <person name="Daum C."/>
            <person name="Ng V."/>
            <person name="Clum A."/>
            <person name="Steindorff A."/>
            <person name="Ohm R.A."/>
            <person name="Martin F."/>
            <person name="Silar P."/>
            <person name="Natvig D.O."/>
            <person name="Lalanne C."/>
            <person name="Gautier V."/>
            <person name="Ament-Velasquez S.L."/>
            <person name="Kruys A."/>
            <person name="Hutchinson M.I."/>
            <person name="Powell A.J."/>
            <person name="Barry K."/>
            <person name="Miller A.N."/>
            <person name="Grigoriev I.V."/>
            <person name="Debuchy R."/>
            <person name="Gladieux P."/>
            <person name="Hiltunen Thoren M."/>
            <person name="Johannesson H."/>
        </authorList>
    </citation>
    <scope>NUCLEOTIDE SEQUENCE</scope>
    <source>
        <strain evidence="3">SMH4131-1</strain>
    </source>
</reference>
<evidence type="ECO:0000256" key="1">
    <source>
        <dbReference type="SAM" id="MobiDB-lite"/>
    </source>
</evidence>
<dbReference type="PANTHER" id="PTHR28219:SF1">
    <property type="entry name" value="UPF0642 PROTEIN YBL028C"/>
    <property type="match status" value="1"/>
</dbReference>
<reference evidence="3" key="2">
    <citation type="submission" date="2023-06" db="EMBL/GenBank/DDBJ databases">
        <authorList>
            <consortium name="Lawrence Berkeley National Laboratory"/>
            <person name="Haridas S."/>
            <person name="Hensen N."/>
            <person name="Bonometti L."/>
            <person name="Westerberg I."/>
            <person name="Brannstrom I.O."/>
            <person name="Guillou S."/>
            <person name="Cros-Aarteil S."/>
            <person name="Calhoun S."/>
            <person name="Kuo A."/>
            <person name="Mondo S."/>
            <person name="Pangilinan J."/>
            <person name="Riley R."/>
            <person name="Labutti K."/>
            <person name="Andreopoulos B."/>
            <person name="Lipzen A."/>
            <person name="Chen C."/>
            <person name="Yanf M."/>
            <person name="Daum C."/>
            <person name="Ng V."/>
            <person name="Clum A."/>
            <person name="Steindorff A."/>
            <person name="Ohm R."/>
            <person name="Martin F."/>
            <person name="Silar P."/>
            <person name="Natvig D."/>
            <person name="Lalanne C."/>
            <person name="Gautier V."/>
            <person name="Ament-Velasquez S.L."/>
            <person name="Kruys A."/>
            <person name="Hutchinson M.I."/>
            <person name="Powell A.J."/>
            <person name="Barry K."/>
            <person name="Miller A.N."/>
            <person name="Grigoriev I.V."/>
            <person name="Debuchy R."/>
            <person name="Gladieux P."/>
            <person name="Thoren M.H."/>
            <person name="Johannesson H."/>
        </authorList>
    </citation>
    <scope>NUCLEOTIDE SEQUENCE</scope>
    <source>
        <strain evidence="3">SMH4131-1</strain>
    </source>
</reference>
<dbReference type="GO" id="GO:0030687">
    <property type="term" value="C:preribosome, large subunit precursor"/>
    <property type="evidence" value="ECO:0007669"/>
    <property type="project" value="TreeGrafter"/>
</dbReference>
<proteinExistence type="predicted"/>
<dbReference type="EMBL" id="JAUEPO010000002">
    <property type="protein sequence ID" value="KAK3333889.1"/>
    <property type="molecule type" value="Genomic_DNA"/>
</dbReference>
<gene>
    <name evidence="3" type="ORF">B0T19DRAFT_419389</name>
</gene>
<protein>
    <recommendedName>
        <fullName evidence="2">DUF2423 domain-containing protein</fullName>
    </recommendedName>
</protein>
<feature type="compositionally biased region" description="Basic residues" evidence="1">
    <location>
        <begin position="84"/>
        <end position="94"/>
    </location>
</feature>
<dbReference type="InterPro" id="IPR019434">
    <property type="entry name" value="DUF2423"/>
</dbReference>